<sequence>MLMTKFPRIAASPRRSGATLVTPTNPIHFKKEHQMALITHRRLWLLIAGTSAALALASIPARGGAERDRPRDRN</sequence>
<name>A0A9X1B4Y5_9GAMM</name>
<dbReference type="Proteomes" id="UP001138768">
    <property type="component" value="Unassembled WGS sequence"/>
</dbReference>
<feature type="transmembrane region" description="Helical" evidence="1">
    <location>
        <begin position="43"/>
        <end position="61"/>
    </location>
</feature>
<keyword evidence="3" id="KW-1185">Reference proteome</keyword>
<organism evidence="2 3">
    <name type="scientific">Lamprobacter modestohalophilus</name>
    <dbReference type="NCBI Taxonomy" id="1064514"/>
    <lineage>
        <taxon>Bacteria</taxon>
        <taxon>Pseudomonadati</taxon>
        <taxon>Pseudomonadota</taxon>
        <taxon>Gammaproteobacteria</taxon>
        <taxon>Chromatiales</taxon>
        <taxon>Chromatiaceae</taxon>
        <taxon>Lamprobacter</taxon>
    </lineage>
</organism>
<proteinExistence type="predicted"/>
<dbReference type="AlphaFoldDB" id="A0A9X1B4Y5"/>
<evidence type="ECO:0000313" key="2">
    <source>
        <dbReference type="EMBL" id="MBK1619965.1"/>
    </source>
</evidence>
<evidence type="ECO:0000313" key="3">
    <source>
        <dbReference type="Proteomes" id="UP001138768"/>
    </source>
</evidence>
<reference evidence="2 3" key="1">
    <citation type="journal article" date="2020" name="Microorganisms">
        <title>Osmotic Adaptation and Compatible Solute Biosynthesis of Phototrophic Bacteria as Revealed from Genome Analyses.</title>
        <authorList>
            <person name="Imhoff J.F."/>
            <person name="Rahn T."/>
            <person name="Kunzel S."/>
            <person name="Keller A."/>
            <person name="Neulinger S.C."/>
        </authorList>
    </citation>
    <scope>NUCLEOTIDE SEQUENCE [LARGE SCALE GENOMIC DNA]</scope>
    <source>
        <strain evidence="2 3">DSM 25653</strain>
    </source>
</reference>
<evidence type="ECO:0000256" key="1">
    <source>
        <dbReference type="SAM" id="Phobius"/>
    </source>
</evidence>
<comment type="caution">
    <text evidence="2">The sequence shown here is derived from an EMBL/GenBank/DDBJ whole genome shotgun (WGS) entry which is preliminary data.</text>
</comment>
<keyword evidence="1" id="KW-0812">Transmembrane</keyword>
<protein>
    <submittedName>
        <fullName evidence="2">Uncharacterized protein</fullName>
    </submittedName>
</protein>
<keyword evidence="1" id="KW-1133">Transmembrane helix</keyword>
<dbReference type="EMBL" id="NRRY01000029">
    <property type="protein sequence ID" value="MBK1619965.1"/>
    <property type="molecule type" value="Genomic_DNA"/>
</dbReference>
<accession>A0A9X1B4Y5</accession>
<gene>
    <name evidence="2" type="ORF">CKO42_16260</name>
</gene>
<keyword evidence="1" id="KW-0472">Membrane</keyword>